<reference evidence="4" key="1">
    <citation type="submission" date="2017-05" db="UniProtKB">
        <authorList>
            <consortium name="EnsemblMetazoa"/>
        </authorList>
    </citation>
    <scope>IDENTIFICATION</scope>
</reference>
<dbReference type="InterPro" id="IPR029052">
    <property type="entry name" value="Metallo-depent_PP-like"/>
</dbReference>
<evidence type="ECO:0000256" key="2">
    <source>
        <dbReference type="ARBA" id="ARBA00023180"/>
    </source>
</evidence>
<evidence type="ECO:0000313" key="4">
    <source>
        <dbReference type="EnsemblMetazoa" id="Aqu2.1.24668_001"/>
    </source>
</evidence>
<dbReference type="PANTHER" id="PTHR10340:SF34">
    <property type="entry name" value="SPHINGOMYELIN PHOSPHODIESTERASE"/>
    <property type="match status" value="1"/>
</dbReference>
<dbReference type="GO" id="GO:0046513">
    <property type="term" value="P:ceramide biosynthetic process"/>
    <property type="evidence" value="ECO:0007669"/>
    <property type="project" value="TreeGrafter"/>
</dbReference>
<dbReference type="GO" id="GO:0016020">
    <property type="term" value="C:membrane"/>
    <property type="evidence" value="ECO:0007669"/>
    <property type="project" value="GOC"/>
</dbReference>
<protein>
    <recommendedName>
        <fullName evidence="3">Sphingomyelin phosphodiesterase C-terminal domain-containing protein</fullName>
    </recommendedName>
</protein>
<proteinExistence type="predicted"/>
<name>A0A1X7UAI9_AMPQE</name>
<keyword evidence="1" id="KW-0378">Hydrolase</keyword>
<dbReference type="GO" id="GO:0006685">
    <property type="term" value="P:sphingomyelin catabolic process"/>
    <property type="evidence" value="ECO:0007669"/>
    <property type="project" value="TreeGrafter"/>
</dbReference>
<evidence type="ECO:0000259" key="3">
    <source>
        <dbReference type="Pfam" id="PF19272"/>
    </source>
</evidence>
<evidence type="ECO:0000256" key="1">
    <source>
        <dbReference type="ARBA" id="ARBA00022801"/>
    </source>
</evidence>
<dbReference type="GO" id="GO:0061750">
    <property type="term" value="F:acid sphingomyelin phosphodiesterase activity"/>
    <property type="evidence" value="ECO:0007669"/>
    <property type="project" value="TreeGrafter"/>
</dbReference>
<dbReference type="AlphaFoldDB" id="A0A1X7UAI9"/>
<dbReference type="PANTHER" id="PTHR10340">
    <property type="entry name" value="SPHINGOMYELIN PHOSPHODIESTERASE"/>
    <property type="match status" value="1"/>
</dbReference>
<dbReference type="Pfam" id="PF19272">
    <property type="entry name" value="ASMase_C"/>
    <property type="match status" value="1"/>
</dbReference>
<feature type="domain" description="Sphingomyelin phosphodiesterase C-terminal" evidence="3">
    <location>
        <begin position="55"/>
        <end position="161"/>
    </location>
</feature>
<dbReference type="OrthoDB" id="282973at2759"/>
<dbReference type="InParanoid" id="A0A1X7UAI9"/>
<dbReference type="GO" id="GO:0005764">
    <property type="term" value="C:lysosome"/>
    <property type="evidence" value="ECO:0007669"/>
    <property type="project" value="TreeGrafter"/>
</dbReference>
<dbReference type="EnsemblMetazoa" id="Aqu2.1.24668_001">
    <property type="protein sequence ID" value="Aqu2.1.24668_001"/>
    <property type="gene ID" value="Aqu2.1.24668"/>
</dbReference>
<organism evidence="4">
    <name type="scientific">Amphimedon queenslandica</name>
    <name type="common">Sponge</name>
    <dbReference type="NCBI Taxonomy" id="400682"/>
    <lineage>
        <taxon>Eukaryota</taxon>
        <taxon>Metazoa</taxon>
        <taxon>Porifera</taxon>
        <taxon>Demospongiae</taxon>
        <taxon>Heteroscleromorpha</taxon>
        <taxon>Haplosclerida</taxon>
        <taxon>Niphatidae</taxon>
        <taxon>Amphimedon</taxon>
    </lineage>
</organism>
<dbReference type="eggNOG" id="KOG3770">
    <property type="taxonomic scope" value="Eukaryota"/>
</dbReference>
<dbReference type="SUPFAM" id="SSF56300">
    <property type="entry name" value="Metallo-dependent phosphatases"/>
    <property type="match status" value="1"/>
</dbReference>
<keyword evidence="2" id="KW-0325">Glycoprotein</keyword>
<sequence>MKIAKAMFENTIAGQFFGHCHEDRFHLMVDFEPDTPPRPYGILYLGPSVTTYSYQNAGYRIYTVDGNYNESSRQVLDHDTYILNITDANLTNKPKWIHEYSAKDAYNMTNLTPDGWLSLLKEFLTNNDLFLKYYHFFFKSFDMNSQCSGSCQHSTICSCLTTFGNASACDAVSPKTVTKEQMMLYAKAHDHC</sequence>
<accession>A0A1X7UAI9</accession>
<dbReference type="GO" id="GO:0005615">
    <property type="term" value="C:extracellular space"/>
    <property type="evidence" value="ECO:0007669"/>
    <property type="project" value="TreeGrafter"/>
</dbReference>
<dbReference type="InterPro" id="IPR045473">
    <property type="entry name" value="ASM_C"/>
</dbReference>